<reference evidence="1 2" key="2">
    <citation type="submission" date="2020-03" db="EMBL/GenBank/DDBJ databases">
        <authorList>
            <person name="Ichikawa N."/>
            <person name="Kimura A."/>
            <person name="Kitahashi Y."/>
            <person name="Uohara A."/>
        </authorList>
    </citation>
    <scope>NUCLEOTIDE SEQUENCE [LARGE SCALE GENOMIC DNA]</scope>
    <source>
        <strain evidence="1 2">NBRC 108639</strain>
    </source>
</reference>
<dbReference type="InterPro" id="IPR029055">
    <property type="entry name" value="Ntn_hydrolases_N"/>
</dbReference>
<name>A0A6V8K6I7_9ACTN</name>
<reference evidence="1 2" key="1">
    <citation type="submission" date="2020-03" db="EMBL/GenBank/DDBJ databases">
        <title>Whole genome shotgun sequence of Phytohabitans houttuyneae NBRC 108639.</title>
        <authorList>
            <person name="Komaki H."/>
            <person name="Tamura T."/>
        </authorList>
    </citation>
    <scope>NUCLEOTIDE SEQUENCE [LARGE SCALE GENOMIC DNA]</scope>
    <source>
        <strain evidence="1 2">NBRC 108639</strain>
    </source>
</reference>
<proteinExistence type="predicted"/>
<accession>A0A6V8K6I7</accession>
<keyword evidence="2" id="KW-1185">Reference proteome</keyword>
<dbReference type="SUPFAM" id="SSF56235">
    <property type="entry name" value="N-terminal nucleophile aminohydrolases (Ntn hydrolases)"/>
    <property type="match status" value="1"/>
</dbReference>
<dbReference type="AlphaFoldDB" id="A0A6V8K6I7"/>
<dbReference type="EMBL" id="BLPF01000001">
    <property type="protein sequence ID" value="GFJ77367.1"/>
    <property type="molecule type" value="Genomic_DNA"/>
</dbReference>
<evidence type="ECO:0000313" key="2">
    <source>
        <dbReference type="Proteomes" id="UP000482800"/>
    </source>
</evidence>
<dbReference type="RefSeq" id="WP_173054749.1">
    <property type="nucleotide sequence ID" value="NZ_BAABGO010000067.1"/>
</dbReference>
<sequence>MTLVVAWLRKNDSLYELVVASDSRISGGESWDACPKVMALPRPGTVMAMSGDAAEAYTFLLQAINTCNLLDGNLTGRTGLRYFAKKLRDAYADLRNHVSDLPFGQKKADTPKLDVAVFGWSWRDLRFEGYSFSYDPEGVLRMHNIPSLRREAAYPLHLMGDAASDARRRIHQLMKVRELPRPMRGDPESSQVAHDAFLQWEPLEVIVEMAQDEEARTVGGTPQVIRIYQYGQAEAFVWRTDDADYFGGRPVQSPERFDRRIMRLQQGEVVTKFSDRSIYFGAEAS</sequence>
<comment type="caution">
    <text evidence="1">The sequence shown here is derived from an EMBL/GenBank/DDBJ whole genome shotgun (WGS) entry which is preliminary data.</text>
</comment>
<evidence type="ECO:0000313" key="1">
    <source>
        <dbReference type="EMBL" id="GFJ77367.1"/>
    </source>
</evidence>
<organism evidence="1 2">
    <name type="scientific">Phytohabitans houttuyneae</name>
    <dbReference type="NCBI Taxonomy" id="1076126"/>
    <lineage>
        <taxon>Bacteria</taxon>
        <taxon>Bacillati</taxon>
        <taxon>Actinomycetota</taxon>
        <taxon>Actinomycetes</taxon>
        <taxon>Micromonosporales</taxon>
        <taxon>Micromonosporaceae</taxon>
    </lineage>
</organism>
<protein>
    <submittedName>
        <fullName evidence="1">Uncharacterized protein</fullName>
    </submittedName>
</protein>
<dbReference type="Proteomes" id="UP000482800">
    <property type="component" value="Unassembled WGS sequence"/>
</dbReference>
<gene>
    <name evidence="1" type="ORF">Phou_015470</name>
</gene>